<dbReference type="EMBL" id="JACHBQ010000001">
    <property type="protein sequence ID" value="MBB5642223.1"/>
    <property type="molecule type" value="Genomic_DNA"/>
</dbReference>
<sequence>MAHVLVVEDDPDMERLIVHRLSDAGYQVTSESDGQAGLAAVRESHPDLVVLDWMMPRLTGIEVCEQIRQDATLEGTRILMVTAKSQKADIDRAYAAGVTQFLRKPFSLRELVLGVDSVLARA</sequence>
<dbReference type="SMART" id="SM00448">
    <property type="entry name" value="REC"/>
    <property type="match status" value="1"/>
</dbReference>
<keyword evidence="8" id="KW-0808">Transferase</keyword>
<dbReference type="InterPro" id="IPR050595">
    <property type="entry name" value="Bact_response_regulator"/>
</dbReference>
<evidence type="ECO:0000256" key="5">
    <source>
        <dbReference type="ARBA" id="ARBA00023163"/>
    </source>
</evidence>
<evidence type="ECO:0000256" key="4">
    <source>
        <dbReference type="ARBA" id="ARBA00023125"/>
    </source>
</evidence>
<evidence type="ECO:0000256" key="6">
    <source>
        <dbReference type="PROSITE-ProRule" id="PRU00169"/>
    </source>
</evidence>
<feature type="modified residue" description="4-aspartylphosphate" evidence="6">
    <location>
        <position position="52"/>
    </location>
</feature>
<evidence type="ECO:0000256" key="1">
    <source>
        <dbReference type="ARBA" id="ARBA00022553"/>
    </source>
</evidence>
<gene>
    <name evidence="9" type="ORF">BJ997_002771</name>
    <name evidence="8" type="ORF">GY21_15100</name>
</gene>
<evidence type="ECO:0000259" key="7">
    <source>
        <dbReference type="PROSITE" id="PS50110"/>
    </source>
</evidence>
<keyword evidence="10" id="KW-1185">Reference proteome</keyword>
<dbReference type="Gene3D" id="3.40.50.2300">
    <property type="match status" value="1"/>
</dbReference>
<comment type="caution">
    <text evidence="8">The sequence shown here is derived from an EMBL/GenBank/DDBJ whole genome shotgun (WGS) entry which is preliminary data.</text>
</comment>
<protein>
    <submittedName>
        <fullName evidence="9">DNA-binding response OmpR family regulator</fullName>
    </submittedName>
    <submittedName>
        <fullName evidence="8">Histidine kinase</fullName>
    </submittedName>
</protein>
<keyword evidence="4 9" id="KW-0238">DNA-binding</keyword>
<keyword evidence="1 6" id="KW-0597">Phosphoprotein</keyword>
<keyword evidence="5" id="KW-0804">Transcription</keyword>
<dbReference type="eggNOG" id="COG0745">
    <property type="taxonomic scope" value="Bacteria"/>
</dbReference>
<dbReference type="PANTHER" id="PTHR44591:SF3">
    <property type="entry name" value="RESPONSE REGULATORY DOMAIN-CONTAINING PROTEIN"/>
    <property type="match status" value="1"/>
</dbReference>
<keyword evidence="3" id="KW-0805">Transcription regulation</keyword>
<dbReference type="OrthoDB" id="3197131at2"/>
<dbReference type="STRING" id="1001240.GY21_15100"/>
<dbReference type="PANTHER" id="PTHR44591">
    <property type="entry name" value="STRESS RESPONSE REGULATOR PROTEIN 1"/>
    <property type="match status" value="1"/>
</dbReference>
<evidence type="ECO:0000313" key="8">
    <source>
        <dbReference type="EMBL" id="KGJ72492.1"/>
    </source>
</evidence>
<dbReference type="Pfam" id="PF00072">
    <property type="entry name" value="Response_reg"/>
    <property type="match status" value="1"/>
</dbReference>
<keyword evidence="8" id="KW-0418">Kinase</keyword>
<dbReference type="GO" id="GO:0000160">
    <property type="term" value="P:phosphorelay signal transduction system"/>
    <property type="evidence" value="ECO:0007669"/>
    <property type="project" value="UniProtKB-KW"/>
</dbReference>
<reference evidence="8 10" key="1">
    <citation type="submission" date="2014-08" db="EMBL/GenBank/DDBJ databases">
        <authorList>
            <person name="Sisinthy S."/>
        </authorList>
    </citation>
    <scope>NUCLEOTIDE SEQUENCE [LARGE SCALE GENOMIC DNA]</scope>
    <source>
        <strain evidence="8 10">RuG17</strain>
    </source>
</reference>
<dbReference type="PROSITE" id="PS50110">
    <property type="entry name" value="RESPONSE_REGULATORY"/>
    <property type="match status" value="1"/>
</dbReference>
<dbReference type="RefSeq" id="WP_035837806.1">
    <property type="nucleotide sequence ID" value="NZ_JACHBQ010000001.1"/>
</dbReference>
<dbReference type="InterPro" id="IPR001789">
    <property type="entry name" value="Sig_transdc_resp-reg_receiver"/>
</dbReference>
<accession>A0A099J4Q3</accession>
<dbReference type="FunFam" id="3.40.50.2300:FF:000001">
    <property type="entry name" value="DNA-binding response regulator PhoB"/>
    <property type="match status" value="1"/>
</dbReference>
<dbReference type="GO" id="GO:0003677">
    <property type="term" value="F:DNA binding"/>
    <property type="evidence" value="ECO:0007669"/>
    <property type="project" value="UniProtKB-KW"/>
</dbReference>
<dbReference type="Proteomes" id="UP000561726">
    <property type="component" value="Unassembled WGS sequence"/>
</dbReference>
<organism evidence="8 10">
    <name type="scientific">Cryobacterium roopkundense</name>
    <dbReference type="NCBI Taxonomy" id="1001240"/>
    <lineage>
        <taxon>Bacteria</taxon>
        <taxon>Bacillati</taxon>
        <taxon>Actinomycetota</taxon>
        <taxon>Actinomycetes</taxon>
        <taxon>Micrococcales</taxon>
        <taxon>Microbacteriaceae</taxon>
        <taxon>Cryobacterium</taxon>
    </lineage>
</organism>
<keyword evidence="2" id="KW-0902">Two-component regulatory system</keyword>
<reference evidence="9 11" key="2">
    <citation type="submission" date="2020-08" db="EMBL/GenBank/DDBJ databases">
        <title>Sequencing the genomes of 1000 actinobacteria strains.</title>
        <authorList>
            <person name="Klenk H.-P."/>
        </authorList>
    </citation>
    <scope>NUCLEOTIDE SEQUENCE [LARGE SCALE GENOMIC DNA]</scope>
    <source>
        <strain evidence="9 11">DSM 21065</strain>
    </source>
</reference>
<proteinExistence type="predicted"/>
<dbReference type="EMBL" id="JPXF01000070">
    <property type="protein sequence ID" value="KGJ72492.1"/>
    <property type="molecule type" value="Genomic_DNA"/>
</dbReference>
<evidence type="ECO:0000313" key="11">
    <source>
        <dbReference type="Proteomes" id="UP000561726"/>
    </source>
</evidence>
<dbReference type="AlphaFoldDB" id="A0A099J4Q3"/>
<evidence type="ECO:0000313" key="9">
    <source>
        <dbReference type="EMBL" id="MBB5642223.1"/>
    </source>
</evidence>
<dbReference type="InterPro" id="IPR011006">
    <property type="entry name" value="CheY-like_superfamily"/>
</dbReference>
<name>A0A099J4Q3_9MICO</name>
<dbReference type="Proteomes" id="UP000029864">
    <property type="component" value="Unassembled WGS sequence"/>
</dbReference>
<feature type="domain" description="Response regulatory" evidence="7">
    <location>
        <begin position="3"/>
        <end position="119"/>
    </location>
</feature>
<evidence type="ECO:0000313" key="10">
    <source>
        <dbReference type="Proteomes" id="UP000029864"/>
    </source>
</evidence>
<evidence type="ECO:0000256" key="2">
    <source>
        <dbReference type="ARBA" id="ARBA00023012"/>
    </source>
</evidence>
<dbReference type="SUPFAM" id="SSF52172">
    <property type="entry name" value="CheY-like"/>
    <property type="match status" value="1"/>
</dbReference>
<dbReference type="GO" id="GO:0016301">
    <property type="term" value="F:kinase activity"/>
    <property type="evidence" value="ECO:0007669"/>
    <property type="project" value="UniProtKB-KW"/>
</dbReference>
<evidence type="ECO:0000256" key="3">
    <source>
        <dbReference type="ARBA" id="ARBA00023015"/>
    </source>
</evidence>